<dbReference type="Proteomes" id="UP000074108">
    <property type="component" value="Unassembled WGS sequence"/>
</dbReference>
<dbReference type="PATRIC" id="fig|1150625.3.peg.2529"/>
<evidence type="ECO:0000313" key="1">
    <source>
        <dbReference type="EMBL" id="KUP05537.1"/>
    </source>
</evidence>
<dbReference type="OrthoDB" id="2433183at2"/>
<proteinExistence type="predicted"/>
<accession>A0A147K6P5</accession>
<name>A0A147K6P5_9BACI</name>
<dbReference type="PIRSF" id="PIRSF012560">
    <property type="entry name" value="Pullulanase"/>
    <property type="match status" value="1"/>
</dbReference>
<comment type="caution">
    <text evidence="1">The sequence shown here is derived from an EMBL/GenBank/DDBJ whole genome shotgun (WGS) entry which is preliminary data.</text>
</comment>
<sequence length="320" mass="37875">MAQLIKLEDYMSRYATNMYKYPTQFVRLKKQQWERLMHEYENGTLVEVEDKEEVVENEGIKEKFKNVFKRQRKEEVLFDFQSIVPKTETFNFQPSFTITPSSLEDLKRMFLDQLYNTQLKWASSSLLEKSFINPGYYTDPNLKYFLQRFPDTFFVLYKPIFLLKKAPIELETLLITPSEVICLSILEGRENAAYIADANERFWIQKSEGEDKRFLSPLVGLNRTESIVSTILKANESAIPVKKLLLSRTGYIDFPMSPYHVQLVDKRNYEEWFQQMRNYRSPLKNQQIKAAVSLLDYCQTTSVKRLEWEDTNSITGQEED</sequence>
<evidence type="ECO:0008006" key="3">
    <source>
        <dbReference type="Google" id="ProtNLM"/>
    </source>
</evidence>
<organism evidence="1 2">
    <name type="scientific">Bacillus coahuilensis p1.1.43</name>
    <dbReference type="NCBI Taxonomy" id="1150625"/>
    <lineage>
        <taxon>Bacteria</taxon>
        <taxon>Bacillati</taxon>
        <taxon>Bacillota</taxon>
        <taxon>Bacilli</taxon>
        <taxon>Bacillales</taxon>
        <taxon>Bacillaceae</taxon>
        <taxon>Bacillus</taxon>
    </lineage>
</organism>
<evidence type="ECO:0000313" key="2">
    <source>
        <dbReference type="Proteomes" id="UP000074108"/>
    </source>
</evidence>
<dbReference type="STRING" id="1150625.Q75_11885"/>
<dbReference type="RefSeq" id="WP_059351487.1">
    <property type="nucleotide sequence ID" value="NZ_LDYG01000035.1"/>
</dbReference>
<keyword evidence="2" id="KW-1185">Reference proteome</keyword>
<reference evidence="1 2" key="1">
    <citation type="journal article" date="2016" name="Front. Microbiol.">
        <title>Microevolution Analysis of Bacillus coahuilensis Unveils Differences in Phosphorus Acquisition Strategies and Their Regulation.</title>
        <authorList>
            <person name="Gomez-Lunar Z."/>
            <person name="Hernandez-Gonzalez I."/>
            <person name="Rodriguez-Torres M.D."/>
            <person name="Souza V."/>
            <person name="Olmedo-Alvarez G."/>
        </authorList>
    </citation>
    <scope>NUCLEOTIDE SEQUENCE [LARGE SCALE GENOMIC DNA]</scope>
    <source>
        <strain evidence="2">p1.1.43</strain>
    </source>
</reference>
<gene>
    <name evidence="1" type="ORF">Q75_11885</name>
</gene>
<protein>
    <recommendedName>
        <fullName evidence="3">NERD domain-containing protein</fullName>
    </recommendedName>
</protein>
<dbReference type="EMBL" id="LDYG01000035">
    <property type="protein sequence ID" value="KUP05537.1"/>
    <property type="molecule type" value="Genomic_DNA"/>
</dbReference>
<dbReference type="AlphaFoldDB" id="A0A147K6P5"/>
<dbReference type="InterPro" id="IPR012397">
    <property type="entry name" value="Pullulanase"/>
</dbReference>